<keyword evidence="3" id="KW-1185">Reference proteome</keyword>
<keyword evidence="1" id="KW-0472">Membrane</keyword>
<proteinExistence type="predicted"/>
<sequence>MVIAVVSYTHQLIIPLFLGMLTWGKAWIKSLTPKLGLLLMKNGVIIQIRRLLVQASTHLLLKSHRPWRRWVGSMRLVMLATAKNAFSRYLGLPLWSRTVLALLLLLITAGSSFAIFALLVIPQAVLIWLRQKVLAMLNKLGVTKFFAALWQHAVPEALRKRWHIHIKWTLGRRQVIAAKRLHQSVTRTANMPSEKQTPENIDD</sequence>
<gene>
    <name evidence="2" type="ORF">IMCC3135_01795</name>
</gene>
<evidence type="ECO:0000313" key="2">
    <source>
        <dbReference type="EMBL" id="ASJ70478.1"/>
    </source>
</evidence>
<dbReference type="Proteomes" id="UP000250079">
    <property type="component" value="Chromosome"/>
</dbReference>
<keyword evidence="1" id="KW-0812">Transmembrane</keyword>
<evidence type="ECO:0000256" key="1">
    <source>
        <dbReference type="SAM" id="Phobius"/>
    </source>
</evidence>
<accession>A0A2Z2NKT1</accession>
<dbReference type="AlphaFoldDB" id="A0A2Z2NKT1"/>
<feature type="transmembrane region" description="Helical" evidence="1">
    <location>
        <begin position="99"/>
        <end position="129"/>
    </location>
</feature>
<keyword evidence="1" id="KW-1133">Transmembrane helix</keyword>
<reference evidence="2 3" key="1">
    <citation type="submission" date="2016-12" db="EMBL/GenBank/DDBJ databases">
        <authorList>
            <person name="Song W.-J."/>
            <person name="Kurnit D.M."/>
        </authorList>
    </citation>
    <scope>NUCLEOTIDE SEQUENCE [LARGE SCALE GENOMIC DNA]</scope>
    <source>
        <strain evidence="2 3">IMCC3135</strain>
    </source>
</reference>
<protein>
    <submittedName>
        <fullName evidence="2">Uncharacterized protein</fullName>
    </submittedName>
</protein>
<evidence type="ECO:0000313" key="3">
    <source>
        <dbReference type="Proteomes" id="UP000250079"/>
    </source>
</evidence>
<organism evidence="2 3">
    <name type="scientific">Granulosicoccus antarcticus IMCC3135</name>
    <dbReference type="NCBI Taxonomy" id="1192854"/>
    <lineage>
        <taxon>Bacteria</taxon>
        <taxon>Pseudomonadati</taxon>
        <taxon>Pseudomonadota</taxon>
        <taxon>Gammaproteobacteria</taxon>
        <taxon>Chromatiales</taxon>
        <taxon>Granulosicoccaceae</taxon>
        <taxon>Granulosicoccus</taxon>
    </lineage>
</organism>
<dbReference type="EMBL" id="CP018632">
    <property type="protein sequence ID" value="ASJ70478.1"/>
    <property type="molecule type" value="Genomic_DNA"/>
</dbReference>
<feature type="transmembrane region" description="Helical" evidence="1">
    <location>
        <begin position="12"/>
        <end position="28"/>
    </location>
</feature>
<name>A0A2Z2NKT1_9GAMM</name>
<dbReference type="KEGG" id="gai:IMCC3135_01795"/>